<dbReference type="Pfam" id="PF09297">
    <property type="entry name" value="Zn_ribbon_NUD"/>
    <property type="match status" value="1"/>
</dbReference>
<dbReference type="PANTHER" id="PTHR42904:SF6">
    <property type="entry name" value="NAD-CAPPED RNA HYDROLASE NUDT12"/>
    <property type="match status" value="1"/>
</dbReference>
<comment type="cofactor">
    <cofactor evidence="2">
        <name>Zn(2+)</name>
        <dbReference type="ChEBI" id="CHEBI:29105"/>
    </cofactor>
</comment>
<dbReference type="Pfam" id="PF09296">
    <property type="entry name" value="NUDIX-like"/>
    <property type="match status" value="1"/>
</dbReference>
<dbReference type="InterPro" id="IPR015375">
    <property type="entry name" value="NADH_PPase-like_N"/>
</dbReference>
<dbReference type="RefSeq" id="WP_144067442.1">
    <property type="nucleotide sequence ID" value="NZ_CP041636.1"/>
</dbReference>
<evidence type="ECO:0000259" key="11">
    <source>
        <dbReference type="PROSITE" id="PS51462"/>
    </source>
</evidence>
<accession>A0A516GY54</accession>
<keyword evidence="8" id="KW-0520">NAD</keyword>
<dbReference type="InterPro" id="IPR050241">
    <property type="entry name" value="NAD-cap_RNA_hydrolase_NudC"/>
</dbReference>
<evidence type="ECO:0000256" key="4">
    <source>
        <dbReference type="ARBA" id="ARBA00012381"/>
    </source>
</evidence>
<feature type="domain" description="Nudix hydrolase" evidence="11">
    <location>
        <begin position="188"/>
        <end position="317"/>
    </location>
</feature>
<dbReference type="GO" id="GO:0035529">
    <property type="term" value="F:NADH pyrophosphatase activity"/>
    <property type="evidence" value="ECO:0007669"/>
    <property type="project" value="TreeGrafter"/>
</dbReference>
<feature type="compositionally biased region" description="Pro residues" evidence="10">
    <location>
        <begin position="1"/>
        <end position="10"/>
    </location>
</feature>
<dbReference type="GO" id="GO:0046872">
    <property type="term" value="F:metal ion binding"/>
    <property type="evidence" value="ECO:0007669"/>
    <property type="project" value="UniProtKB-KW"/>
</dbReference>
<dbReference type="CDD" id="cd03429">
    <property type="entry name" value="NUDIX_NADH_pyrophosphatase_Nudt13"/>
    <property type="match status" value="1"/>
</dbReference>
<dbReference type="GO" id="GO:0019677">
    <property type="term" value="P:NAD+ catabolic process"/>
    <property type="evidence" value="ECO:0007669"/>
    <property type="project" value="TreeGrafter"/>
</dbReference>
<dbReference type="Proteomes" id="UP000317496">
    <property type="component" value="Chromosome"/>
</dbReference>
<dbReference type="AlphaFoldDB" id="A0A516GY54"/>
<comment type="cofactor">
    <cofactor evidence="1">
        <name>Mg(2+)</name>
        <dbReference type="ChEBI" id="CHEBI:18420"/>
    </cofactor>
</comment>
<name>A0A516GY54_9PROT</name>
<evidence type="ECO:0000256" key="3">
    <source>
        <dbReference type="ARBA" id="ARBA00009595"/>
    </source>
</evidence>
<dbReference type="Gene3D" id="3.90.79.10">
    <property type="entry name" value="Nucleoside Triphosphate Pyrophosphohydrolase"/>
    <property type="match status" value="1"/>
</dbReference>
<proteinExistence type="inferred from homology"/>
<dbReference type="KEGG" id="fer:FNB15_03870"/>
<comment type="catalytic activity">
    <reaction evidence="9">
        <text>a 5'-end NAD(+)-phospho-ribonucleoside in mRNA + H2O = a 5'-end phospho-adenosine-phospho-ribonucleoside in mRNA + beta-nicotinamide D-ribonucleotide + 2 H(+)</text>
        <dbReference type="Rhea" id="RHEA:60876"/>
        <dbReference type="Rhea" id="RHEA-COMP:15698"/>
        <dbReference type="Rhea" id="RHEA-COMP:15719"/>
        <dbReference type="ChEBI" id="CHEBI:14649"/>
        <dbReference type="ChEBI" id="CHEBI:15377"/>
        <dbReference type="ChEBI" id="CHEBI:15378"/>
        <dbReference type="ChEBI" id="CHEBI:144029"/>
        <dbReference type="ChEBI" id="CHEBI:144051"/>
    </reaction>
    <physiologicalReaction direction="left-to-right" evidence="9">
        <dbReference type="Rhea" id="RHEA:60877"/>
    </physiologicalReaction>
</comment>
<dbReference type="GO" id="GO:0110153">
    <property type="term" value="F:RNA NAD-cap (NMN-forming) hydrolase activity"/>
    <property type="evidence" value="ECO:0007669"/>
    <property type="project" value="RHEA"/>
</dbReference>
<keyword evidence="7" id="KW-0460">Magnesium</keyword>
<dbReference type="Gene3D" id="3.90.79.20">
    <property type="match status" value="1"/>
</dbReference>
<dbReference type="InterPro" id="IPR015376">
    <property type="entry name" value="Znr_NADH_PPase"/>
</dbReference>
<keyword evidence="6 12" id="KW-0378">Hydrolase</keyword>
<evidence type="ECO:0000256" key="1">
    <source>
        <dbReference type="ARBA" id="ARBA00001946"/>
    </source>
</evidence>
<dbReference type="EC" id="3.6.1.22" evidence="4"/>
<gene>
    <name evidence="12" type="primary">nudC</name>
    <name evidence="12" type="ORF">FNB15_03870</name>
</gene>
<dbReference type="EMBL" id="CP041636">
    <property type="protein sequence ID" value="QDO96461.1"/>
    <property type="molecule type" value="Genomic_DNA"/>
</dbReference>
<organism evidence="12 13">
    <name type="scientific">Ferrovibrio terrae</name>
    <dbReference type="NCBI Taxonomy" id="2594003"/>
    <lineage>
        <taxon>Bacteria</taxon>
        <taxon>Pseudomonadati</taxon>
        <taxon>Pseudomonadota</taxon>
        <taxon>Alphaproteobacteria</taxon>
        <taxon>Rhodospirillales</taxon>
        <taxon>Rhodospirillaceae</taxon>
        <taxon>Ferrovibrio</taxon>
    </lineage>
</organism>
<dbReference type="InterPro" id="IPR049734">
    <property type="entry name" value="NudC-like_C"/>
</dbReference>
<keyword evidence="5" id="KW-0479">Metal-binding</keyword>
<feature type="region of interest" description="Disordered" evidence="10">
    <location>
        <begin position="1"/>
        <end position="46"/>
    </location>
</feature>
<dbReference type="PANTHER" id="PTHR42904">
    <property type="entry name" value="NUDIX HYDROLASE, NUDC SUBFAMILY"/>
    <property type="match status" value="1"/>
</dbReference>
<evidence type="ECO:0000256" key="8">
    <source>
        <dbReference type="ARBA" id="ARBA00023027"/>
    </source>
</evidence>
<reference evidence="12 13" key="1">
    <citation type="submission" date="2019-07" db="EMBL/GenBank/DDBJ databases">
        <title>Genome sequencing for Ferrovibrio sp. K5.</title>
        <authorList>
            <person name="Park S.-J."/>
        </authorList>
    </citation>
    <scope>NUCLEOTIDE SEQUENCE [LARGE SCALE GENOMIC DNA]</scope>
    <source>
        <strain evidence="12 13">K5</strain>
    </source>
</reference>
<keyword evidence="13" id="KW-1185">Reference proteome</keyword>
<dbReference type="OrthoDB" id="9791656at2"/>
<evidence type="ECO:0000256" key="9">
    <source>
        <dbReference type="ARBA" id="ARBA00023679"/>
    </source>
</evidence>
<evidence type="ECO:0000256" key="7">
    <source>
        <dbReference type="ARBA" id="ARBA00022842"/>
    </source>
</evidence>
<evidence type="ECO:0000256" key="10">
    <source>
        <dbReference type="SAM" id="MobiDB-lite"/>
    </source>
</evidence>
<dbReference type="GO" id="GO:0006742">
    <property type="term" value="P:NADP+ catabolic process"/>
    <property type="evidence" value="ECO:0007669"/>
    <property type="project" value="TreeGrafter"/>
</dbReference>
<comment type="similarity">
    <text evidence="3">Belongs to the Nudix hydrolase family. NudC subfamily.</text>
</comment>
<protein>
    <recommendedName>
        <fullName evidence="4">NAD(+) diphosphatase</fullName>
        <ecNumber evidence="4">3.6.1.22</ecNumber>
    </recommendedName>
</protein>
<dbReference type="GO" id="GO:0005829">
    <property type="term" value="C:cytosol"/>
    <property type="evidence" value="ECO:0007669"/>
    <property type="project" value="TreeGrafter"/>
</dbReference>
<evidence type="ECO:0000256" key="5">
    <source>
        <dbReference type="ARBA" id="ARBA00022723"/>
    </source>
</evidence>
<sequence>MVSPEPPTPPQDRRSEARPTRPIGFTGSHLDRAGNPRRKPEWLTGQRQRPDARFLLLRELKALVTITSKPAAIRWLDLAWADAHAALPCIFLGLDENDIPHFALDGDAAAGDESVAGMHGETDKFIDVRSIAALLIPEEAAILAQARSVIDWHQRHRFCAQCGSQTEMAEAGYTRRCLNTDCNAAHFPRTDPVVIMLAVHRDAKTGEEKVLLGRQGRMPPGMYSALAGFMEPGESIEEAVRREIMEESGVITGAVRYLVSQPWPFPSSLMIGCIAEALDDRITVDQDELEDARWFSRAQAAEMLERGKQRLAPTDPPPADNPQNEPWMPPPLSLAHQIAKRWLRGE</sequence>
<dbReference type="PROSITE" id="PS00893">
    <property type="entry name" value="NUDIX_BOX"/>
    <property type="match status" value="1"/>
</dbReference>
<dbReference type="PROSITE" id="PS51462">
    <property type="entry name" value="NUDIX"/>
    <property type="match status" value="1"/>
</dbReference>
<dbReference type="Pfam" id="PF00293">
    <property type="entry name" value="NUDIX"/>
    <property type="match status" value="1"/>
</dbReference>
<evidence type="ECO:0000256" key="2">
    <source>
        <dbReference type="ARBA" id="ARBA00001947"/>
    </source>
</evidence>
<evidence type="ECO:0000313" key="12">
    <source>
        <dbReference type="EMBL" id="QDO96461.1"/>
    </source>
</evidence>
<feature type="region of interest" description="Disordered" evidence="10">
    <location>
        <begin position="308"/>
        <end position="331"/>
    </location>
</feature>
<dbReference type="InterPro" id="IPR000086">
    <property type="entry name" value="NUDIX_hydrolase_dom"/>
</dbReference>
<dbReference type="InterPro" id="IPR015797">
    <property type="entry name" value="NUDIX_hydrolase-like_dom_sf"/>
</dbReference>
<feature type="compositionally biased region" description="Basic and acidic residues" evidence="10">
    <location>
        <begin position="29"/>
        <end position="41"/>
    </location>
</feature>
<dbReference type="SUPFAM" id="SSF55811">
    <property type="entry name" value="Nudix"/>
    <property type="match status" value="1"/>
</dbReference>
<dbReference type="NCBIfam" id="NF001299">
    <property type="entry name" value="PRK00241.1"/>
    <property type="match status" value="1"/>
</dbReference>
<dbReference type="InterPro" id="IPR020084">
    <property type="entry name" value="NUDIX_hydrolase_CS"/>
</dbReference>
<evidence type="ECO:0000313" key="13">
    <source>
        <dbReference type="Proteomes" id="UP000317496"/>
    </source>
</evidence>
<evidence type="ECO:0000256" key="6">
    <source>
        <dbReference type="ARBA" id="ARBA00022801"/>
    </source>
</evidence>